<evidence type="ECO:0000313" key="3">
    <source>
        <dbReference type="Proteomes" id="UP001152766"/>
    </source>
</evidence>
<comment type="caution">
    <text evidence="2">The sequence shown here is derived from an EMBL/GenBank/DDBJ whole genome shotgun (WGS) entry which is preliminary data.</text>
</comment>
<organism evidence="2 3">
    <name type="scientific">Pelomonas aquatica</name>
    <dbReference type="NCBI Taxonomy" id="431058"/>
    <lineage>
        <taxon>Bacteria</taxon>
        <taxon>Pseudomonadati</taxon>
        <taxon>Pseudomonadota</taxon>
        <taxon>Betaproteobacteria</taxon>
        <taxon>Burkholderiales</taxon>
        <taxon>Sphaerotilaceae</taxon>
        <taxon>Roseateles</taxon>
    </lineage>
</organism>
<protein>
    <submittedName>
        <fullName evidence="2">Uncharacterized protein</fullName>
    </submittedName>
</protein>
<sequence length="233" mass="25207">MYLTAIQPLLKGATSVGLLWAACLAVVVAATSVAAGPLSFSWRELPPLPAKQQAWSDAIPVKAPWWRQIGLAGLIVGVHRDVLLVGGDANFPEPGLTFARMNNLGKVYWDELVPRDLKANAWQANAQAVGGSAQAAEVNAPLPGFRGHARFDAFQPHDQADRCHSRRLDPRGCAHRAANRATRNCFYRPPLRGSWCPGAGVAHVRGLRARRGPSEAHLAWTQAPAEPRRDRAG</sequence>
<feature type="region of interest" description="Disordered" evidence="1">
    <location>
        <begin position="211"/>
        <end position="233"/>
    </location>
</feature>
<dbReference type="RefSeq" id="WP_268150070.1">
    <property type="nucleotide sequence ID" value="NZ_JAPPUW010000008.1"/>
</dbReference>
<reference evidence="2" key="1">
    <citation type="submission" date="2019-02" db="EMBL/GenBank/DDBJ databases">
        <title>Draft genome of the type strain Pelomonas aquatica CCUG 52575T.</title>
        <authorList>
            <person name="Gomila M."/>
            <person name="Lalucat J."/>
        </authorList>
    </citation>
    <scope>NUCLEOTIDE SEQUENCE</scope>
    <source>
        <strain evidence="2">CCUG 52575</strain>
    </source>
</reference>
<evidence type="ECO:0000313" key="2">
    <source>
        <dbReference type="EMBL" id="MDG0861896.1"/>
    </source>
</evidence>
<gene>
    <name evidence="2" type="ORF">EXJ73_05340</name>
</gene>
<proteinExistence type="predicted"/>
<name>A0A9X4R405_9BURK</name>
<dbReference type="Proteomes" id="UP001152766">
    <property type="component" value="Unassembled WGS sequence"/>
</dbReference>
<accession>A0A9X4R405</accession>
<dbReference type="EMBL" id="SGUG01000006">
    <property type="protein sequence ID" value="MDG0861896.1"/>
    <property type="molecule type" value="Genomic_DNA"/>
</dbReference>
<dbReference type="AlphaFoldDB" id="A0A9X4R405"/>
<evidence type="ECO:0000256" key="1">
    <source>
        <dbReference type="SAM" id="MobiDB-lite"/>
    </source>
</evidence>
<keyword evidence="3" id="KW-1185">Reference proteome</keyword>